<dbReference type="GO" id="GO:0005975">
    <property type="term" value="P:carbohydrate metabolic process"/>
    <property type="evidence" value="ECO:0007669"/>
    <property type="project" value="InterPro"/>
</dbReference>
<feature type="domain" description="CBM10" evidence="6">
    <location>
        <begin position="25"/>
        <end position="63"/>
    </location>
</feature>
<dbReference type="SUPFAM" id="SSF56300">
    <property type="entry name" value="Metallo-dependent phosphatases"/>
    <property type="match status" value="1"/>
</dbReference>
<organism evidence="7 8">
    <name type="scientific">Piromyces finnis</name>
    <dbReference type="NCBI Taxonomy" id="1754191"/>
    <lineage>
        <taxon>Eukaryota</taxon>
        <taxon>Fungi</taxon>
        <taxon>Fungi incertae sedis</taxon>
        <taxon>Chytridiomycota</taxon>
        <taxon>Chytridiomycota incertae sedis</taxon>
        <taxon>Neocallimastigomycetes</taxon>
        <taxon>Neocallimastigales</taxon>
        <taxon>Neocallimastigaceae</taxon>
        <taxon>Piromyces</taxon>
    </lineage>
</organism>
<dbReference type="Proteomes" id="UP000193719">
    <property type="component" value="Unassembled WGS sequence"/>
</dbReference>
<evidence type="ECO:0000313" key="7">
    <source>
        <dbReference type="EMBL" id="ORX53034.1"/>
    </source>
</evidence>
<protein>
    <recommendedName>
        <fullName evidence="4">Purple acid phosphatase</fullName>
        <ecNumber evidence="4">3.1.3.2</ecNumber>
    </recommendedName>
</protein>
<dbReference type="Gene3D" id="3.60.21.10">
    <property type="match status" value="1"/>
</dbReference>
<evidence type="ECO:0000256" key="4">
    <source>
        <dbReference type="RuleBase" id="RU361203"/>
    </source>
</evidence>
<dbReference type="PROSITE" id="PS51164">
    <property type="entry name" value="CBM1_2"/>
    <property type="match status" value="1"/>
</dbReference>
<dbReference type="SMART" id="SM00236">
    <property type="entry name" value="fCBD"/>
    <property type="match status" value="1"/>
</dbReference>
<feature type="domain" description="CBM10" evidence="6">
    <location>
        <begin position="737"/>
        <end position="775"/>
    </location>
</feature>
<dbReference type="STRING" id="1754191.A0A1Y1VE46"/>
<dbReference type="SUPFAM" id="SSF64571">
    <property type="entry name" value="Cellulose docking domain, dockering"/>
    <property type="match status" value="3"/>
</dbReference>
<dbReference type="InterPro" id="IPR000254">
    <property type="entry name" value="CBD"/>
</dbReference>
<dbReference type="Pfam" id="PF02013">
    <property type="entry name" value="CBM_10"/>
    <property type="match status" value="3"/>
</dbReference>
<keyword evidence="8" id="KW-1185">Reference proteome</keyword>
<feature type="signal peptide" evidence="4">
    <location>
        <begin position="1"/>
        <end position="19"/>
    </location>
</feature>
<keyword evidence="2" id="KW-0677">Repeat</keyword>
<feature type="domain" description="CBM1" evidence="5">
    <location>
        <begin position="829"/>
        <end position="866"/>
    </location>
</feature>
<keyword evidence="3 4" id="KW-0378">Hydrolase</keyword>
<dbReference type="GO" id="GO:0046872">
    <property type="term" value="F:metal ion binding"/>
    <property type="evidence" value="ECO:0007669"/>
    <property type="project" value="InterPro"/>
</dbReference>
<comment type="catalytic activity">
    <reaction evidence="4">
        <text>a phosphate monoester + H2O = an alcohol + phosphate</text>
        <dbReference type="Rhea" id="RHEA:15017"/>
        <dbReference type="ChEBI" id="CHEBI:15377"/>
        <dbReference type="ChEBI" id="CHEBI:30879"/>
        <dbReference type="ChEBI" id="CHEBI:43474"/>
        <dbReference type="ChEBI" id="CHEBI:67140"/>
        <dbReference type="EC" id="3.1.3.2"/>
    </reaction>
</comment>
<dbReference type="GO" id="GO:0030248">
    <property type="term" value="F:cellulose binding"/>
    <property type="evidence" value="ECO:0007669"/>
    <property type="project" value="InterPro"/>
</dbReference>
<sequence length="870" mass="98973">MRKVAFYTALSIILAKIKAKESETYCWSQDLFGIECCEEGTEANYFDTDGDWYKSDEYKCGIIHGNCWSRILGYPCCVDTHGSEDTTQDSHGLWAKENGYYCGIRHSLKPWNDRELVEETKEEWNSFKAKWNDEKYNFERLSVFVGDNESEINFGWYSVTKDEAEIRIGQMKDMSDAKTFVGSSATQTEYGIKNFKLLGVPYYTNRVTVSGLERNSVYYYQRKLNGQWEDAIKFKTYDDKNFKFIFVGDPQIGGSHGRLTKSNHFRRVVSKEESNRNDAFNWNRVLKSSFELTDTPSVLLSAGDQADEISNFGSNEYLDQIVNTESQYSALLYPELMKKIVTAASVGNHESTINSFGRHFHTPNSMKDCHVTKKYNGWYPGYNYFFKYNNVLVVVLETNYNNDEDYQNIMRNAILKYPETDWRVALFHHDIFGNGATHSQSDALPKRDILLKLFSSYKFDLVINGHDHVYTTSKFVSYEYKNSANYNDYKISEINKDEINRNPKGTFFVTANCATGSKYLDFVKDTPDYVYNYTQTFTPTFGVLDFSENGNKVQLSITTYEVETKNVVDGPYKFEKDLGSNKCWSEIENGYSCCPPGTPVVKSENGRDYGYYLDDYCGIVNEIDDPAEETSIVEEPIVPTTTVDPEPIITTTIAEPEPIITTTIVEPEPVITTTIAEPEPQITNVPDQCWSKPLGYDCCVDPYIQIAYSDDDGDWGYENDEWCGIIESKPTEENPMKCWSIPLGYGCCIDPNIQIAYSDDDGDWGYENDEWCGIIENGFLPVTTTTTTIPITTTIPTTTLVSTTTITRTTTRITTTTTTTTTQTAEPSNCVAAYQQCGGIGYTGSTCCSDPSFVCRPQSDYYYQCVPSQY</sequence>
<dbReference type="Pfam" id="PF00149">
    <property type="entry name" value="Metallophos"/>
    <property type="match status" value="1"/>
</dbReference>
<feature type="domain" description="CBM10" evidence="6">
    <location>
        <begin position="66"/>
        <end position="105"/>
    </location>
</feature>
<proteinExistence type="inferred from homology"/>
<dbReference type="InterPro" id="IPR035971">
    <property type="entry name" value="CBD_sf"/>
</dbReference>
<dbReference type="InterPro" id="IPR039331">
    <property type="entry name" value="PAPs-like"/>
</dbReference>
<evidence type="ECO:0000256" key="3">
    <source>
        <dbReference type="ARBA" id="ARBA00022801"/>
    </source>
</evidence>
<dbReference type="Pfam" id="PF00734">
    <property type="entry name" value="CBM_1"/>
    <property type="match status" value="1"/>
</dbReference>
<dbReference type="InterPro" id="IPR002883">
    <property type="entry name" value="CBM10/Dockerin_dom"/>
</dbReference>
<dbReference type="InterPro" id="IPR008963">
    <property type="entry name" value="Purple_acid_Pase-like_N"/>
</dbReference>
<dbReference type="InterPro" id="IPR004843">
    <property type="entry name" value="Calcineurin-like_PHP"/>
</dbReference>
<keyword evidence="1 4" id="KW-0732">Signal</keyword>
<dbReference type="GO" id="GO:0005576">
    <property type="term" value="C:extracellular region"/>
    <property type="evidence" value="ECO:0007669"/>
    <property type="project" value="InterPro"/>
</dbReference>
<gene>
    <name evidence="7" type="ORF">BCR36DRAFT_582426</name>
</gene>
<comment type="similarity">
    <text evidence="4">Belongs to the metallophosphoesterase superfamily. Purple acid phosphatase family.</text>
</comment>
<dbReference type="SUPFAM" id="SSF49363">
    <property type="entry name" value="Purple acid phosphatase, N-terminal domain"/>
    <property type="match status" value="1"/>
</dbReference>
<dbReference type="OrthoDB" id="2140755at2759"/>
<dbReference type="PROSITE" id="PS51763">
    <property type="entry name" value="CBM10"/>
    <property type="match status" value="4"/>
</dbReference>
<dbReference type="EMBL" id="MCFH01000014">
    <property type="protein sequence ID" value="ORX53034.1"/>
    <property type="molecule type" value="Genomic_DNA"/>
</dbReference>
<dbReference type="InterPro" id="IPR009034">
    <property type="entry name" value="Dockerin_dom_fun_sf"/>
</dbReference>
<feature type="domain" description="CBM10" evidence="6">
    <location>
        <begin position="688"/>
        <end position="726"/>
    </location>
</feature>
<evidence type="ECO:0000256" key="2">
    <source>
        <dbReference type="ARBA" id="ARBA00022737"/>
    </source>
</evidence>
<evidence type="ECO:0000259" key="5">
    <source>
        <dbReference type="PROSITE" id="PS51164"/>
    </source>
</evidence>
<evidence type="ECO:0000259" key="6">
    <source>
        <dbReference type="PROSITE" id="PS51763"/>
    </source>
</evidence>
<dbReference type="PANTHER" id="PTHR22953">
    <property type="entry name" value="ACID PHOSPHATASE RELATED"/>
    <property type="match status" value="1"/>
</dbReference>
<accession>A0A1Y1VE46</accession>
<dbReference type="EC" id="3.1.3.2" evidence="4"/>
<dbReference type="Gene3D" id="3.90.1220.10">
    <property type="entry name" value="Cellulose docking domain, dockering"/>
    <property type="match status" value="5"/>
</dbReference>
<feature type="chain" id="PRO_5011827901" description="Purple acid phosphatase" evidence="4">
    <location>
        <begin position="20"/>
        <end position="870"/>
    </location>
</feature>
<evidence type="ECO:0000256" key="1">
    <source>
        <dbReference type="ARBA" id="ARBA00022729"/>
    </source>
</evidence>
<reference evidence="7 8" key="1">
    <citation type="submission" date="2016-08" db="EMBL/GenBank/DDBJ databases">
        <title>Genomes of anaerobic fungi encode conserved fungal cellulosomes for biomass hydrolysis.</title>
        <authorList>
            <consortium name="DOE Joint Genome Institute"/>
            <person name="Haitjema C.H."/>
            <person name="Gilmore S.P."/>
            <person name="Henske J.K."/>
            <person name="Solomon K.V."/>
            <person name="De Groot R."/>
            <person name="Kuo A."/>
            <person name="Mondo S.J."/>
            <person name="Salamov A.A."/>
            <person name="Labutti K."/>
            <person name="Zhao Z."/>
            <person name="Chiniquy J."/>
            <person name="Barry K."/>
            <person name="Brewer H.M."/>
            <person name="Purvine S.O."/>
            <person name="Wright A.T."/>
            <person name="Boxma B."/>
            <person name="Van Alen T."/>
            <person name="Hackstein J.H."/>
            <person name="Baker S.E."/>
            <person name="Grigoriev I.V."/>
            <person name="O'Malley M.A."/>
        </authorList>
    </citation>
    <scope>NUCLEOTIDE SEQUENCE [LARGE SCALE GENOMIC DNA]</scope>
    <source>
        <strain evidence="8">finn</strain>
    </source>
</reference>
<dbReference type="PANTHER" id="PTHR22953:SF153">
    <property type="entry name" value="PURPLE ACID PHOSPHATASE"/>
    <property type="match status" value="1"/>
</dbReference>
<name>A0A1Y1VE46_9FUNG</name>
<dbReference type="SUPFAM" id="SSF57180">
    <property type="entry name" value="Cellulose-binding domain"/>
    <property type="match status" value="1"/>
</dbReference>
<reference evidence="7 8" key="2">
    <citation type="submission" date="2016-08" db="EMBL/GenBank/DDBJ databases">
        <title>Pervasive Adenine N6-methylation of Active Genes in Fungi.</title>
        <authorList>
            <consortium name="DOE Joint Genome Institute"/>
            <person name="Mondo S.J."/>
            <person name="Dannebaum R.O."/>
            <person name="Kuo R.C."/>
            <person name="Labutti K."/>
            <person name="Haridas S."/>
            <person name="Kuo A."/>
            <person name="Salamov A."/>
            <person name="Ahrendt S.R."/>
            <person name="Lipzen A."/>
            <person name="Sullivan W."/>
            <person name="Andreopoulos W.B."/>
            <person name="Clum A."/>
            <person name="Lindquist E."/>
            <person name="Daum C."/>
            <person name="Ramamoorthy G.K."/>
            <person name="Gryganskyi A."/>
            <person name="Culley D."/>
            <person name="Magnuson J.K."/>
            <person name="James T.Y."/>
            <person name="O'Malley M.A."/>
            <person name="Stajich J.E."/>
            <person name="Spatafora J.W."/>
            <person name="Visel A."/>
            <person name="Grigoriev I.V."/>
        </authorList>
    </citation>
    <scope>NUCLEOTIDE SEQUENCE [LARGE SCALE GENOMIC DNA]</scope>
    <source>
        <strain evidence="8">finn</strain>
    </source>
</reference>
<dbReference type="GO" id="GO:0003993">
    <property type="term" value="F:acid phosphatase activity"/>
    <property type="evidence" value="ECO:0007669"/>
    <property type="project" value="UniProtKB-EC"/>
</dbReference>
<dbReference type="AlphaFoldDB" id="A0A1Y1VE46"/>
<comment type="caution">
    <text evidence="7">The sequence shown here is derived from an EMBL/GenBank/DDBJ whole genome shotgun (WGS) entry which is preliminary data.</text>
</comment>
<dbReference type="InterPro" id="IPR029052">
    <property type="entry name" value="Metallo-depent_PP-like"/>
</dbReference>
<evidence type="ECO:0000313" key="8">
    <source>
        <dbReference type="Proteomes" id="UP000193719"/>
    </source>
</evidence>